<accession>A0A813FQY2</accession>
<keyword evidence="1" id="KW-1133">Transmembrane helix</keyword>
<evidence type="ECO:0008006" key="4">
    <source>
        <dbReference type="Google" id="ProtNLM"/>
    </source>
</evidence>
<keyword evidence="1" id="KW-0472">Membrane</keyword>
<gene>
    <name evidence="2" type="ORF">PGLA1383_LOCUS33587</name>
</gene>
<protein>
    <recommendedName>
        <fullName evidence="4">Transmembrane protein</fullName>
    </recommendedName>
</protein>
<dbReference type="AlphaFoldDB" id="A0A813FQY2"/>
<keyword evidence="3" id="KW-1185">Reference proteome</keyword>
<dbReference type="EMBL" id="CAJNNV010025735">
    <property type="protein sequence ID" value="CAE8615879.1"/>
    <property type="molecule type" value="Genomic_DNA"/>
</dbReference>
<sequence>MLGWMVVQPHKGWRSSREKASDQEGVFCRLMRRASSLVVCVYVCVCLCMCLCVCVCGCSVLWFLAAWWMVSPLRLRSHLMDVTNEFPRDAFDECSSDRTGSW</sequence>
<evidence type="ECO:0000313" key="3">
    <source>
        <dbReference type="Proteomes" id="UP000654075"/>
    </source>
</evidence>
<reference evidence="2" key="1">
    <citation type="submission" date="2021-02" db="EMBL/GenBank/DDBJ databases">
        <authorList>
            <person name="Dougan E. K."/>
            <person name="Rhodes N."/>
            <person name="Thang M."/>
            <person name="Chan C."/>
        </authorList>
    </citation>
    <scope>NUCLEOTIDE SEQUENCE</scope>
</reference>
<dbReference type="Proteomes" id="UP000654075">
    <property type="component" value="Unassembled WGS sequence"/>
</dbReference>
<proteinExistence type="predicted"/>
<name>A0A813FQY2_POLGL</name>
<keyword evidence="1" id="KW-0812">Transmembrane</keyword>
<evidence type="ECO:0000256" key="1">
    <source>
        <dbReference type="SAM" id="Phobius"/>
    </source>
</evidence>
<comment type="caution">
    <text evidence="2">The sequence shown here is derived from an EMBL/GenBank/DDBJ whole genome shotgun (WGS) entry which is preliminary data.</text>
</comment>
<evidence type="ECO:0000313" key="2">
    <source>
        <dbReference type="EMBL" id="CAE8615879.1"/>
    </source>
</evidence>
<organism evidence="2 3">
    <name type="scientific">Polarella glacialis</name>
    <name type="common">Dinoflagellate</name>
    <dbReference type="NCBI Taxonomy" id="89957"/>
    <lineage>
        <taxon>Eukaryota</taxon>
        <taxon>Sar</taxon>
        <taxon>Alveolata</taxon>
        <taxon>Dinophyceae</taxon>
        <taxon>Suessiales</taxon>
        <taxon>Suessiaceae</taxon>
        <taxon>Polarella</taxon>
    </lineage>
</organism>
<feature type="transmembrane region" description="Helical" evidence="1">
    <location>
        <begin position="37"/>
        <end position="70"/>
    </location>
</feature>